<organism evidence="1 2">
    <name type="scientific">Gordonia lacunae</name>
    <dbReference type="NCBI Taxonomy" id="417102"/>
    <lineage>
        <taxon>Bacteria</taxon>
        <taxon>Bacillati</taxon>
        <taxon>Actinomycetota</taxon>
        <taxon>Actinomycetes</taxon>
        <taxon>Mycobacteriales</taxon>
        <taxon>Gordoniaceae</taxon>
        <taxon>Gordonia</taxon>
    </lineage>
</organism>
<dbReference type="Proteomes" id="UP000194632">
    <property type="component" value="Unassembled WGS sequence"/>
</dbReference>
<evidence type="ECO:0000313" key="2">
    <source>
        <dbReference type="Proteomes" id="UP000194632"/>
    </source>
</evidence>
<dbReference type="OrthoDB" id="3194844at2"/>
<evidence type="ECO:0000313" key="1">
    <source>
        <dbReference type="EMBL" id="OUC77045.1"/>
    </source>
</evidence>
<sequence length="175" mass="18339">PLTPTTPLQKALPPQSPQLTNILNNVTPDADSYPLNGVGGSIAALEDVLDLKTPGGLIDGLALNYPGSNHSPLEAFVLRFTTPDVGRIPNGPLTNQLLTPGGLDGIEGLLPWGSGTPWTYPFTGTGFTASPTHITPEYILREATMDAGAQLVKIATDGTETILRTLTEAGDWVTP</sequence>
<dbReference type="EMBL" id="NGFO01000025">
    <property type="protein sequence ID" value="OUC77045.1"/>
    <property type="molecule type" value="Genomic_DNA"/>
</dbReference>
<proteinExistence type="predicted"/>
<gene>
    <name evidence="1" type="ORF">CA982_19475</name>
</gene>
<accession>A0A243Q6N5</accession>
<reference evidence="1 2" key="1">
    <citation type="submission" date="2017-05" db="EMBL/GenBank/DDBJ databases">
        <title>Biotechnological potential of actinobacteria isolated from South African environments.</title>
        <authorList>
            <person name="Le Roes-Hill M."/>
            <person name="Prins A."/>
            <person name="Durrell K.A."/>
        </authorList>
    </citation>
    <scope>NUCLEOTIDE SEQUENCE [LARGE SCALE GENOMIC DNA]</scope>
    <source>
        <strain evidence="1">BS2</strain>
    </source>
</reference>
<dbReference type="STRING" id="417102.CA982_19475"/>
<keyword evidence="2" id="KW-1185">Reference proteome</keyword>
<protein>
    <submittedName>
        <fullName evidence="1">Uncharacterized protein</fullName>
    </submittedName>
</protein>
<dbReference type="RefSeq" id="WP_086536904.1">
    <property type="nucleotide sequence ID" value="NZ_NGFO01000025.1"/>
</dbReference>
<name>A0A243Q6N5_9ACTN</name>
<comment type="caution">
    <text evidence="1">The sequence shown here is derived from an EMBL/GenBank/DDBJ whole genome shotgun (WGS) entry which is preliminary data.</text>
</comment>
<feature type="non-terminal residue" evidence="1">
    <location>
        <position position="1"/>
    </location>
</feature>
<dbReference type="AlphaFoldDB" id="A0A243Q6N5"/>